<dbReference type="Pfam" id="PF14028">
    <property type="entry name" value="Lant_dehydr_C"/>
    <property type="match status" value="1"/>
</dbReference>
<gene>
    <name evidence="2" type="ORF">LX16_1090</name>
</gene>
<name>A0A562VC37_9ACTN</name>
<sequence>MTTDSPTQAENATFAVTPVAVDAEIPVPEDPDAPGEWLAVHVFYSSNNHPLLVDGIAPVIEELREEGLIRRWFFIRYWMEGPHLRVRLLPRRAGDAETIAKRLFKSLDEFLADRPALYEMDESEMGGLFKEMFLGEYSEEQWNQLYGADGNMPMRPNNSYAVMRYEPEVARYGGPHGIEIAERHFEKSSDMVLRLVEMTNVHVRSVLFGLAAQLMTVMLAAFQQDRAASAAFLSTYRTYWERSGDGDSSPRHSAYNDAYQTMSSELHDHLGAVYETASRHDVESLSGFLREWAEHCVELRTELVDLAGQGKLEFPIGMDSQAGPVDADTALFALLSGYIHMTNNRLGVSIIDECYLSYLLELTLTGGEPVDLEANIGAMFGGTGADR</sequence>
<proteinExistence type="predicted"/>
<dbReference type="EMBL" id="VLLL01000005">
    <property type="protein sequence ID" value="TWJ15387.1"/>
    <property type="molecule type" value="Genomic_DNA"/>
</dbReference>
<organism evidence="2 3">
    <name type="scientific">Stackebrandtia albiflava</name>
    <dbReference type="NCBI Taxonomy" id="406432"/>
    <lineage>
        <taxon>Bacteria</taxon>
        <taxon>Bacillati</taxon>
        <taxon>Actinomycetota</taxon>
        <taxon>Actinomycetes</taxon>
        <taxon>Glycomycetales</taxon>
        <taxon>Glycomycetaceae</taxon>
        <taxon>Stackebrandtia</taxon>
    </lineage>
</organism>
<comment type="caution">
    <text evidence="2">The sequence shown here is derived from an EMBL/GenBank/DDBJ whole genome shotgun (WGS) entry which is preliminary data.</text>
</comment>
<accession>A0A562VC37</accession>
<dbReference type="RefSeq" id="WP_147133977.1">
    <property type="nucleotide sequence ID" value="NZ_BAABIJ010000001.1"/>
</dbReference>
<keyword evidence="3" id="KW-1185">Reference proteome</keyword>
<evidence type="ECO:0000313" key="2">
    <source>
        <dbReference type="EMBL" id="TWJ15387.1"/>
    </source>
</evidence>
<feature type="domain" description="Thiopeptide-type bacteriocin biosynthesis" evidence="1">
    <location>
        <begin position="37"/>
        <end position="361"/>
    </location>
</feature>
<evidence type="ECO:0000313" key="3">
    <source>
        <dbReference type="Proteomes" id="UP000321617"/>
    </source>
</evidence>
<evidence type="ECO:0000259" key="1">
    <source>
        <dbReference type="Pfam" id="PF14028"/>
    </source>
</evidence>
<dbReference type="AlphaFoldDB" id="A0A562VC37"/>
<dbReference type="NCBIfam" id="TIGR03891">
    <property type="entry name" value="thiopep_ocin"/>
    <property type="match status" value="2"/>
</dbReference>
<dbReference type="OrthoDB" id="3607295at2"/>
<dbReference type="InterPro" id="IPR023809">
    <property type="entry name" value="Thiopep_bacteriocin_synth_dom"/>
</dbReference>
<protein>
    <submittedName>
        <fullName evidence="2">Thiopeptide-type bacteriocin biosynthesis protein</fullName>
    </submittedName>
</protein>
<reference evidence="2 3" key="1">
    <citation type="journal article" date="2013" name="Stand. Genomic Sci.">
        <title>Genomic Encyclopedia of Type Strains, Phase I: The one thousand microbial genomes (KMG-I) project.</title>
        <authorList>
            <person name="Kyrpides N.C."/>
            <person name="Woyke T."/>
            <person name="Eisen J.A."/>
            <person name="Garrity G."/>
            <person name="Lilburn T.G."/>
            <person name="Beck B.J."/>
            <person name="Whitman W.B."/>
            <person name="Hugenholtz P."/>
            <person name="Klenk H.P."/>
        </authorList>
    </citation>
    <scope>NUCLEOTIDE SEQUENCE [LARGE SCALE GENOMIC DNA]</scope>
    <source>
        <strain evidence="2 3">DSM 45044</strain>
    </source>
</reference>
<dbReference type="Proteomes" id="UP000321617">
    <property type="component" value="Unassembled WGS sequence"/>
</dbReference>